<feature type="transmembrane region" description="Helical" evidence="1">
    <location>
        <begin position="7"/>
        <end position="26"/>
    </location>
</feature>
<reference evidence="3" key="1">
    <citation type="submission" date="2019-09" db="EMBL/GenBank/DDBJ databases">
        <authorList>
            <person name="Needham M D."/>
        </authorList>
    </citation>
    <scope>NUCLEOTIDE SEQUENCE</scope>
</reference>
<feature type="domain" description="Phospholipid/glycerol acyltransferase" evidence="2">
    <location>
        <begin position="60"/>
        <end position="175"/>
    </location>
</feature>
<sequence length="271" mass="31963">MLKCIFYYLQFQVLGIILLICSLITGKTLKYYFSKYMVKIFDVKLRQKEGSNPISKQKEIFFLVNHTSWSDFFIDHALTGGTYLARWLALLGMTILSIYMWGVHGEEGFVRKKGSRKNIEDLIMKVFKRTKNKQMIIYPEGTRNTTGKIQELKWGLIKISYEKKIPCQILMVSNKDKVFNEKKRTVNSGINCDFYASTIIDPKNYNDLQSYYDGITKLWKKTWEKAFDTNISSNAFKIDKKRFSEHNRLDSNFRINTMRLIILIILGYFYL</sequence>
<feature type="transmembrane region" description="Helical" evidence="1">
    <location>
        <begin position="84"/>
        <end position="103"/>
    </location>
</feature>
<dbReference type="InterPro" id="IPR002123">
    <property type="entry name" value="Plipid/glycerol_acylTrfase"/>
</dbReference>
<keyword evidence="1" id="KW-0472">Membrane</keyword>
<name>A0A5E8CJC7_9ZZZZ</name>
<protein>
    <recommendedName>
        <fullName evidence="2">Phospholipid/glycerol acyltransferase domain-containing protein</fullName>
    </recommendedName>
</protein>
<accession>A0A5E8CJC7</accession>
<keyword evidence="1" id="KW-0812">Transmembrane</keyword>
<feature type="transmembrane region" description="Helical" evidence="1">
    <location>
        <begin position="251"/>
        <end position="270"/>
    </location>
</feature>
<dbReference type="SMART" id="SM00563">
    <property type="entry name" value="PlsC"/>
    <property type="match status" value="1"/>
</dbReference>
<keyword evidence="1" id="KW-1133">Transmembrane helix</keyword>
<gene>
    <name evidence="3" type="ORF">CPAV1605_449</name>
</gene>
<dbReference type="AlphaFoldDB" id="A0A5E8CJC7"/>
<evidence type="ECO:0000259" key="2">
    <source>
        <dbReference type="SMART" id="SM00563"/>
    </source>
</evidence>
<organism evidence="3">
    <name type="scientific">seawater metagenome</name>
    <dbReference type="NCBI Taxonomy" id="1561972"/>
    <lineage>
        <taxon>unclassified sequences</taxon>
        <taxon>metagenomes</taxon>
        <taxon>ecological metagenomes</taxon>
    </lineage>
</organism>
<dbReference type="EMBL" id="CABVLZ010000002">
    <property type="protein sequence ID" value="VVU94724.1"/>
    <property type="molecule type" value="Genomic_DNA"/>
</dbReference>
<dbReference type="SUPFAM" id="SSF69593">
    <property type="entry name" value="Glycerol-3-phosphate (1)-acyltransferase"/>
    <property type="match status" value="1"/>
</dbReference>
<dbReference type="GO" id="GO:0016746">
    <property type="term" value="F:acyltransferase activity"/>
    <property type="evidence" value="ECO:0007669"/>
    <property type="project" value="InterPro"/>
</dbReference>
<proteinExistence type="predicted"/>
<evidence type="ECO:0000256" key="1">
    <source>
        <dbReference type="SAM" id="Phobius"/>
    </source>
</evidence>
<evidence type="ECO:0000313" key="3">
    <source>
        <dbReference type="EMBL" id="VVU94724.1"/>
    </source>
</evidence>
<dbReference type="Pfam" id="PF01553">
    <property type="entry name" value="Acyltransferase"/>
    <property type="match status" value="1"/>
</dbReference>